<dbReference type="SMART" id="SM00034">
    <property type="entry name" value="CLECT"/>
    <property type="match status" value="1"/>
</dbReference>
<dbReference type="Gene3D" id="3.10.100.10">
    <property type="entry name" value="Mannose-Binding Protein A, subunit A"/>
    <property type="match status" value="1"/>
</dbReference>
<keyword evidence="4" id="KW-1185">Reference proteome</keyword>
<gene>
    <name evidence="3" type="ORF">J1605_008431</name>
</gene>
<comment type="caution">
    <text evidence="3">The sequence shown here is derived from an EMBL/GenBank/DDBJ whole genome shotgun (WGS) entry which is preliminary data.</text>
</comment>
<proteinExistence type="predicted"/>
<dbReference type="FunFam" id="3.10.100.10:FF:000063">
    <property type="entry name" value="Lymphocyte antigen 75"/>
    <property type="match status" value="1"/>
</dbReference>
<dbReference type="AlphaFoldDB" id="A0AB34H075"/>
<evidence type="ECO:0000256" key="1">
    <source>
        <dbReference type="ARBA" id="ARBA00022734"/>
    </source>
</evidence>
<sequence>MDADSGLWQSFSCEAQLPYVCKKLLNNTVELTGVWTYSDTRCDSADWLPNNGFCYLLVNESDSWDKAHMKCKTFSSDLISIHSLADVELVVTKLHNGDAKEEIWTGLRNINTPTLFQWSDGTEVTLTYWDENEPYVPYNNTPNCVSYLGKVSTIITANEFQQDYDIRDCAAVKVSTMLENLHI</sequence>
<dbReference type="GO" id="GO:0030246">
    <property type="term" value="F:carbohydrate binding"/>
    <property type="evidence" value="ECO:0007669"/>
    <property type="project" value="UniProtKB-KW"/>
</dbReference>
<evidence type="ECO:0000313" key="4">
    <source>
        <dbReference type="Proteomes" id="UP001159641"/>
    </source>
</evidence>
<dbReference type="SUPFAM" id="SSF56436">
    <property type="entry name" value="C-type lectin-like"/>
    <property type="match status" value="1"/>
</dbReference>
<dbReference type="Proteomes" id="UP001159641">
    <property type="component" value="Unassembled WGS sequence"/>
</dbReference>
<dbReference type="Pfam" id="PF00059">
    <property type="entry name" value="Lectin_C"/>
    <property type="match status" value="1"/>
</dbReference>
<dbReference type="InterPro" id="IPR016187">
    <property type="entry name" value="CTDL_fold"/>
</dbReference>
<dbReference type="CDD" id="cd00037">
    <property type="entry name" value="CLECT"/>
    <property type="match status" value="1"/>
</dbReference>
<evidence type="ECO:0000259" key="2">
    <source>
        <dbReference type="PROSITE" id="PS50041"/>
    </source>
</evidence>
<reference evidence="3 4" key="1">
    <citation type="submission" date="2022-11" db="EMBL/GenBank/DDBJ databases">
        <title>Whole genome sequence of Eschrichtius robustus ER-17-0199.</title>
        <authorList>
            <person name="Bruniche-Olsen A."/>
            <person name="Black A.N."/>
            <person name="Fields C.J."/>
            <person name="Walden K."/>
            <person name="Dewoody J.A."/>
        </authorList>
    </citation>
    <scope>NUCLEOTIDE SEQUENCE [LARGE SCALE GENOMIC DNA]</scope>
    <source>
        <strain evidence="3">ER-17-0199</strain>
        <tissue evidence="3">Blubber</tissue>
    </source>
</reference>
<dbReference type="PROSITE" id="PS50041">
    <property type="entry name" value="C_TYPE_LECTIN_2"/>
    <property type="match status" value="1"/>
</dbReference>
<evidence type="ECO:0000313" key="3">
    <source>
        <dbReference type="EMBL" id="KAJ8784280.1"/>
    </source>
</evidence>
<organism evidence="3 4">
    <name type="scientific">Eschrichtius robustus</name>
    <name type="common">California gray whale</name>
    <name type="synonym">Eschrichtius gibbosus</name>
    <dbReference type="NCBI Taxonomy" id="9764"/>
    <lineage>
        <taxon>Eukaryota</taxon>
        <taxon>Metazoa</taxon>
        <taxon>Chordata</taxon>
        <taxon>Craniata</taxon>
        <taxon>Vertebrata</taxon>
        <taxon>Euteleostomi</taxon>
        <taxon>Mammalia</taxon>
        <taxon>Eutheria</taxon>
        <taxon>Laurasiatheria</taxon>
        <taxon>Artiodactyla</taxon>
        <taxon>Whippomorpha</taxon>
        <taxon>Cetacea</taxon>
        <taxon>Mysticeti</taxon>
        <taxon>Eschrichtiidae</taxon>
        <taxon>Eschrichtius</taxon>
    </lineage>
</organism>
<protein>
    <recommendedName>
        <fullName evidence="2">C-type lectin domain-containing protein</fullName>
    </recommendedName>
</protein>
<dbReference type="EMBL" id="JAIQCJ010002067">
    <property type="protein sequence ID" value="KAJ8784280.1"/>
    <property type="molecule type" value="Genomic_DNA"/>
</dbReference>
<name>A0AB34H075_ESCRO</name>
<keyword evidence="1" id="KW-0430">Lectin</keyword>
<dbReference type="PANTHER" id="PTHR22803">
    <property type="entry name" value="MANNOSE, PHOSPHOLIPASE, LECTIN RECEPTOR RELATED"/>
    <property type="match status" value="1"/>
</dbReference>
<dbReference type="InterPro" id="IPR001304">
    <property type="entry name" value="C-type_lectin-like"/>
</dbReference>
<feature type="domain" description="C-type lectin" evidence="2">
    <location>
        <begin position="50"/>
        <end position="146"/>
    </location>
</feature>
<dbReference type="InterPro" id="IPR016186">
    <property type="entry name" value="C-type_lectin-like/link_sf"/>
</dbReference>
<dbReference type="InterPro" id="IPR050111">
    <property type="entry name" value="C-type_lectin/snaclec_domain"/>
</dbReference>
<accession>A0AB34H075</accession>